<evidence type="ECO:0000256" key="2">
    <source>
        <dbReference type="ARBA" id="ARBA00022723"/>
    </source>
</evidence>
<keyword evidence="6" id="KW-1185">Reference proteome</keyword>
<evidence type="ECO:0000313" key="5">
    <source>
        <dbReference type="EMBL" id="MEE2032395.1"/>
    </source>
</evidence>
<dbReference type="Proteomes" id="UP001331936">
    <property type="component" value="Unassembled WGS sequence"/>
</dbReference>
<evidence type="ECO:0000256" key="1">
    <source>
        <dbReference type="ARBA" id="ARBA00022670"/>
    </source>
</evidence>
<feature type="domain" description="Peptidase M20 dimerisation" evidence="4">
    <location>
        <begin position="203"/>
        <end position="352"/>
    </location>
</feature>
<dbReference type="SUPFAM" id="SSF53187">
    <property type="entry name" value="Zn-dependent exopeptidases"/>
    <property type="match status" value="1"/>
</dbReference>
<name>A0ABU7JRE7_9NOCA</name>
<dbReference type="RefSeq" id="WP_330151814.1">
    <property type="nucleotide sequence ID" value="NZ_JAUZMZ010000042.1"/>
</dbReference>
<keyword evidence="3" id="KW-0378">Hydrolase</keyword>
<protein>
    <submittedName>
        <fullName evidence="5">Dipeptidase</fullName>
    </submittedName>
</protein>
<dbReference type="PANTHER" id="PTHR43270:SF12">
    <property type="entry name" value="SUCCINYL-DIAMINOPIMELATE DESUCCINYLASE"/>
    <property type="match status" value="1"/>
</dbReference>
<proteinExistence type="predicted"/>
<gene>
    <name evidence="5" type="ORF">Q8814_09790</name>
</gene>
<evidence type="ECO:0000256" key="3">
    <source>
        <dbReference type="ARBA" id="ARBA00022801"/>
    </source>
</evidence>
<keyword evidence="1" id="KW-0645">Protease</keyword>
<dbReference type="EMBL" id="JAUZMZ010000042">
    <property type="protein sequence ID" value="MEE2032395.1"/>
    <property type="molecule type" value="Genomic_DNA"/>
</dbReference>
<dbReference type="Pfam" id="PF07687">
    <property type="entry name" value="M20_dimer"/>
    <property type="match status" value="1"/>
</dbReference>
<accession>A0ABU7JRE7</accession>
<dbReference type="Gene3D" id="3.30.70.360">
    <property type="match status" value="1"/>
</dbReference>
<keyword evidence="2" id="KW-0479">Metal-binding</keyword>
<evidence type="ECO:0000313" key="6">
    <source>
        <dbReference type="Proteomes" id="UP001331936"/>
    </source>
</evidence>
<dbReference type="PANTHER" id="PTHR43270">
    <property type="entry name" value="BETA-ALA-HIS DIPEPTIDASE"/>
    <property type="match status" value="1"/>
</dbReference>
<sequence length="462" mass="48233">MTVADTDALRTLRERVRDAMPVARTELATLVAFRSVADPRQFPAEECVGAASWVRDAFAAAGIANIDLLETSDGSLAVVGHTPAPDGAPTVLLYSHYDVQPPGNEGLWHSPPFTLTERDGRWYGRGAADCKGNIVMHLLALRALLADGPLPVGVRIVIEGSEEMGGEGLEHLVAERPDLFTADLIVIGDSGNAEVGQPTLTTSLRGIANVVVHVETLAGELHSGMYGGAAPDALAALVRLLNSLRDEHGNTVVDGLDTTGRWDGVPYPEERFRTDAGVLDGVSLMSSGSVADAVWARPALTVLGIDAPPVVGSAAAIVPRASARLNLRVPPGMDSTTAQDALVEHLEAHVPWGARLRVEREPVGEPFSARVDGPGYSALRSALAAAYGREVGTAGQGGSIPLCTALQRAVPGAEIALIGVEEPRCVIHAPDESVDPTEIEHLAVAEALLLRSFANADPGVGG</sequence>
<dbReference type="Pfam" id="PF01546">
    <property type="entry name" value="Peptidase_M20"/>
    <property type="match status" value="1"/>
</dbReference>
<reference evidence="5 6" key="1">
    <citation type="submission" date="2023-08" db="EMBL/GenBank/DDBJ databases">
        <authorList>
            <person name="Girao M."/>
            <person name="Carvalho M.F."/>
        </authorList>
    </citation>
    <scope>NUCLEOTIDE SEQUENCE [LARGE SCALE GENOMIC DNA]</scope>
    <source>
        <strain evidence="5 6">CC-R104</strain>
    </source>
</reference>
<organism evidence="5 6">
    <name type="scientific">Rhodococcus chondri</name>
    <dbReference type="NCBI Taxonomy" id="3065941"/>
    <lineage>
        <taxon>Bacteria</taxon>
        <taxon>Bacillati</taxon>
        <taxon>Actinomycetota</taxon>
        <taxon>Actinomycetes</taxon>
        <taxon>Mycobacteriales</taxon>
        <taxon>Nocardiaceae</taxon>
        <taxon>Rhodococcus</taxon>
    </lineage>
</organism>
<evidence type="ECO:0000259" key="4">
    <source>
        <dbReference type="Pfam" id="PF07687"/>
    </source>
</evidence>
<dbReference type="Gene3D" id="3.40.630.10">
    <property type="entry name" value="Zn peptidases"/>
    <property type="match status" value="1"/>
</dbReference>
<dbReference type="InterPro" id="IPR002933">
    <property type="entry name" value="Peptidase_M20"/>
</dbReference>
<dbReference type="InterPro" id="IPR011650">
    <property type="entry name" value="Peptidase_M20_dimer"/>
</dbReference>
<comment type="caution">
    <text evidence="5">The sequence shown here is derived from an EMBL/GenBank/DDBJ whole genome shotgun (WGS) entry which is preliminary data.</text>
</comment>
<dbReference type="NCBIfam" id="NF005914">
    <property type="entry name" value="PRK07907.1"/>
    <property type="match status" value="1"/>
</dbReference>
<dbReference type="InterPro" id="IPR051458">
    <property type="entry name" value="Cyt/Met_Dipeptidase"/>
</dbReference>